<proteinExistence type="predicted"/>
<dbReference type="InterPro" id="IPR036224">
    <property type="entry name" value="GINS_bundle-like_dom_sf"/>
</dbReference>
<feature type="domain" description="GINS subunit" evidence="5">
    <location>
        <begin position="2"/>
        <end position="78"/>
    </location>
</feature>
<evidence type="ECO:0000256" key="4">
    <source>
        <dbReference type="ARBA" id="ARBA00023242"/>
    </source>
</evidence>
<dbReference type="CDD" id="cd11713">
    <property type="entry name" value="GINS_A_psf3"/>
    <property type="match status" value="1"/>
</dbReference>
<comment type="caution">
    <text evidence="6">The sequence shown here is derived from an EMBL/GenBank/DDBJ whole genome shotgun (WGS) entry which is preliminary data.</text>
</comment>
<reference evidence="6 8" key="1">
    <citation type="journal article" date="2021" name="G3 (Bethesda)">
        <title>Genomic diversity, chromosomal rearrangements, and interspecies hybridization in the ogataea polymorpha species complex.</title>
        <authorList>
            <person name="Hanson S.J."/>
            <person name="Cinneide E.O."/>
            <person name="Salzberg L.I."/>
            <person name="Wolfe K.H."/>
            <person name="McGowan J."/>
            <person name="Fitzpatrick D.A."/>
            <person name="Matlin K."/>
        </authorList>
    </citation>
    <scope>NUCLEOTIDE SEQUENCE</scope>
    <source>
        <strain evidence="7">81-436-3</strain>
        <strain evidence="6">83-405-1</strain>
    </source>
</reference>
<organism evidence="6 9">
    <name type="scientific">Ogataea haglerorum</name>
    <dbReference type="NCBI Taxonomy" id="1937702"/>
    <lineage>
        <taxon>Eukaryota</taxon>
        <taxon>Fungi</taxon>
        <taxon>Dikarya</taxon>
        <taxon>Ascomycota</taxon>
        <taxon>Saccharomycotina</taxon>
        <taxon>Pichiomycetes</taxon>
        <taxon>Pichiales</taxon>
        <taxon>Pichiaceae</taxon>
        <taxon>Ogataea</taxon>
    </lineage>
</organism>
<sequence length="84" mass="9961">MFYYRIVTKWSHMFGDAELVGLISKALVDRASELNDLSFKLSDHFRGANLEFLNNLDSYEKQLFKSSHKSYKDLKIWWLKKPNS</sequence>
<evidence type="ECO:0000259" key="5">
    <source>
        <dbReference type="Pfam" id="PF05916"/>
    </source>
</evidence>
<dbReference type="EMBL" id="JAHLUH010000001">
    <property type="protein sequence ID" value="KAG7730417.1"/>
    <property type="molecule type" value="Genomic_DNA"/>
</dbReference>
<evidence type="ECO:0000256" key="3">
    <source>
        <dbReference type="ARBA" id="ARBA00022705"/>
    </source>
</evidence>
<dbReference type="Pfam" id="PF05916">
    <property type="entry name" value="Sld5"/>
    <property type="match status" value="1"/>
</dbReference>
<dbReference type="GO" id="GO:0006260">
    <property type="term" value="P:DNA replication"/>
    <property type="evidence" value="ECO:0007669"/>
    <property type="project" value="UniProtKB-KW"/>
</dbReference>
<dbReference type="InterPro" id="IPR038437">
    <property type="entry name" value="GINS_Psf3_sf"/>
</dbReference>
<keyword evidence="4" id="KW-0539">Nucleus</keyword>
<dbReference type="InterPro" id="IPR021151">
    <property type="entry name" value="GINS_A"/>
</dbReference>
<keyword evidence="3" id="KW-0235">DNA replication</keyword>
<dbReference type="Gene3D" id="1.20.58.2050">
    <property type="match status" value="1"/>
</dbReference>
<dbReference type="AlphaFoldDB" id="A0AAN6I387"/>
<dbReference type="Proteomes" id="UP000738402">
    <property type="component" value="Unassembled WGS sequence"/>
</dbReference>
<keyword evidence="8" id="KW-1185">Reference proteome</keyword>
<evidence type="ECO:0000313" key="8">
    <source>
        <dbReference type="Proteomes" id="UP000697297"/>
    </source>
</evidence>
<evidence type="ECO:0000256" key="2">
    <source>
        <dbReference type="ARBA" id="ARBA00011352"/>
    </source>
</evidence>
<dbReference type="Proteomes" id="UP000697297">
    <property type="component" value="Unassembled WGS sequence"/>
</dbReference>
<protein>
    <recommendedName>
        <fullName evidence="5">GINS subunit domain-containing protein</fullName>
    </recommendedName>
</protein>
<evidence type="ECO:0000256" key="1">
    <source>
        <dbReference type="ARBA" id="ARBA00004123"/>
    </source>
</evidence>
<evidence type="ECO:0000313" key="6">
    <source>
        <dbReference type="EMBL" id="KAG7730417.1"/>
    </source>
</evidence>
<dbReference type="EMBL" id="JAHLUN010000001">
    <property type="protein sequence ID" value="KAG7768926.1"/>
    <property type="molecule type" value="Genomic_DNA"/>
</dbReference>
<accession>A0AAN6I387</accession>
<comment type="subcellular location">
    <subcellularLocation>
        <location evidence="1">Nucleus</location>
    </subcellularLocation>
</comment>
<comment type="subunit">
    <text evidence="2">Component of the GINS complex which is a heterotetramer of SLD5, PSF1, PSF2 and PSF3.</text>
</comment>
<dbReference type="GO" id="GO:0005634">
    <property type="term" value="C:nucleus"/>
    <property type="evidence" value="ECO:0007669"/>
    <property type="project" value="UniProtKB-SubCell"/>
</dbReference>
<evidence type="ECO:0000313" key="7">
    <source>
        <dbReference type="EMBL" id="KAG7768926.1"/>
    </source>
</evidence>
<gene>
    <name evidence="6" type="ORF">KL933_000212</name>
    <name evidence="7" type="ORF">KL946_000209</name>
</gene>
<name>A0AAN6I387_9ASCO</name>
<evidence type="ECO:0000313" key="9">
    <source>
        <dbReference type="Proteomes" id="UP000738402"/>
    </source>
</evidence>
<dbReference type="SUPFAM" id="SSF158573">
    <property type="entry name" value="GINS helical bundle-like"/>
    <property type="match status" value="1"/>
</dbReference>